<accession>A0A976BE05</accession>
<dbReference type="PROSITE" id="PS51257">
    <property type="entry name" value="PROKAR_LIPOPROTEIN"/>
    <property type="match status" value="1"/>
</dbReference>
<proteinExistence type="predicted"/>
<gene>
    <name evidence="2" type="ORF">CO2235_30062</name>
</gene>
<comment type="caution">
    <text evidence="2">The sequence shown here is derived from an EMBL/GenBank/DDBJ whole genome shotgun (WGS) entry which is preliminary data.</text>
</comment>
<dbReference type="Proteomes" id="UP000256862">
    <property type="component" value="Chromosome CO2235"/>
</dbReference>
<dbReference type="AlphaFoldDB" id="A0A976BE05"/>
<protein>
    <recommendedName>
        <fullName evidence="4">Secreted protein</fullName>
    </recommendedName>
</protein>
<evidence type="ECO:0008006" key="4">
    <source>
        <dbReference type="Google" id="ProtNLM"/>
    </source>
</evidence>
<keyword evidence="1" id="KW-0732">Signal</keyword>
<organism evidence="2 3">
    <name type="scientific">Cupriavidus oxalaticus</name>
    <dbReference type="NCBI Taxonomy" id="96344"/>
    <lineage>
        <taxon>Bacteria</taxon>
        <taxon>Pseudomonadati</taxon>
        <taxon>Pseudomonadota</taxon>
        <taxon>Betaproteobacteria</taxon>
        <taxon>Burkholderiales</taxon>
        <taxon>Burkholderiaceae</taxon>
        <taxon>Cupriavidus</taxon>
    </lineage>
</organism>
<sequence length="95" mass="9470">MCSGRSALAPRWAMTSAFGFSAAGGCCGVPGAGAGAGGAWGFGRGAVAQPATSTAQAATVVTGNRQRRKASMTGRARTSIWLGIQYSCGKTNARL</sequence>
<dbReference type="EMBL" id="OGUS01000125">
    <property type="protein sequence ID" value="SPC16120.1"/>
    <property type="molecule type" value="Genomic_DNA"/>
</dbReference>
<feature type="chain" id="PRO_5037702427" description="Secreted protein" evidence="1">
    <location>
        <begin position="23"/>
        <end position="95"/>
    </location>
</feature>
<name>A0A976BE05_9BURK</name>
<reference evidence="2 3" key="1">
    <citation type="submission" date="2018-01" db="EMBL/GenBank/DDBJ databases">
        <authorList>
            <person name="Clerissi C."/>
        </authorList>
    </citation>
    <scope>NUCLEOTIDE SEQUENCE [LARGE SCALE GENOMIC DNA]</scope>
    <source>
        <strain evidence="2">Cupriavidus oxalaticus LMG 2235</strain>
    </source>
</reference>
<evidence type="ECO:0000313" key="3">
    <source>
        <dbReference type="Proteomes" id="UP000256862"/>
    </source>
</evidence>
<feature type="signal peptide" evidence="1">
    <location>
        <begin position="1"/>
        <end position="22"/>
    </location>
</feature>
<evidence type="ECO:0000313" key="2">
    <source>
        <dbReference type="EMBL" id="SPC16120.1"/>
    </source>
</evidence>
<evidence type="ECO:0000256" key="1">
    <source>
        <dbReference type="SAM" id="SignalP"/>
    </source>
</evidence>